<dbReference type="Proteomes" id="UP000327000">
    <property type="component" value="Unassembled WGS sequence"/>
</dbReference>
<dbReference type="EMBL" id="VOKX01000014">
    <property type="protein sequence ID" value="KAB7848328.1"/>
    <property type="molecule type" value="Genomic_DNA"/>
</dbReference>
<name>A0A5N5WC95_STRMB</name>
<sequence>MSQLSSKEAPAPPPPHHGSPGAGTFEGVAGFRMGRGRDSEEGNAARQARHPGQQAPYGGAPYGGPGGGGTGGGAPYGPGPAGAPGGAPGHAPGAPGGGWDGRQWQGGPAAGGDEPEYFGGEPSHHRPPQGPGPSYGGQPTYGGPAHGGPGGHPYPGQGQGQGQGYGHGQSQGHGHRPPQPYPQQGSTQQFGLGEAPDAYPPQGGNAPYGTGGYDDGYGEGDAQTYNGPPPGPKLHWKDLLTGLVLRPSATFWRMRDHPMWVPALLVTFVYGLLAVFGFDKARSDVLNATFANSIPLVLIAGVIVLVSGLILGAVTHTLARQLGGDGLWQPTIGLSMLIMSITDAPRLLLAVFLGGDNPVVQLLGWATWLLAGYLFTSMVSKSHDLPWPKALGASAIQLVALLSIIKLGTL</sequence>
<evidence type="ECO:0000256" key="5">
    <source>
        <dbReference type="SAM" id="MobiDB-lite"/>
    </source>
</evidence>
<evidence type="ECO:0000313" key="8">
    <source>
        <dbReference type="EMBL" id="KAB7848328.1"/>
    </source>
</evidence>
<dbReference type="GO" id="GO:0016020">
    <property type="term" value="C:membrane"/>
    <property type="evidence" value="ECO:0007669"/>
    <property type="project" value="UniProtKB-SubCell"/>
</dbReference>
<feature type="domain" description="Yip1" evidence="7">
    <location>
        <begin position="242"/>
        <end position="402"/>
    </location>
</feature>
<gene>
    <name evidence="8" type="ORF">FRZ00_08380</name>
</gene>
<protein>
    <submittedName>
        <fullName evidence="8">YIP1 family protein</fullName>
    </submittedName>
</protein>
<dbReference type="AlphaFoldDB" id="A0A5N5WC95"/>
<evidence type="ECO:0000256" key="1">
    <source>
        <dbReference type="ARBA" id="ARBA00004141"/>
    </source>
</evidence>
<keyword evidence="9" id="KW-1185">Reference proteome</keyword>
<evidence type="ECO:0000256" key="2">
    <source>
        <dbReference type="ARBA" id="ARBA00022692"/>
    </source>
</evidence>
<evidence type="ECO:0000259" key="7">
    <source>
        <dbReference type="Pfam" id="PF04893"/>
    </source>
</evidence>
<feature type="transmembrane region" description="Helical" evidence="6">
    <location>
        <begin position="331"/>
        <end position="353"/>
    </location>
</feature>
<keyword evidence="2 6" id="KW-0812">Transmembrane</keyword>
<comment type="subcellular location">
    <subcellularLocation>
        <location evidence="1">Membrane</location>
        <topology evidence="1">Multi-pass membrane protein</topology>
    </subcellularLocation>
</comment>
<dbReference type="Pfam" id="PF04893">
    <property type="entry name" value="Yip1"/>
    <property type="match status" value="1"/>
</dbReference>
<feature type="compositionally biased region" description="Gly residues" evidence="5">
    <location>
        <begin position="144"/>
        <end position="171"/>
    </location>
</feature>
<accession>A0A5N5WC95</accession>
<evidence type="ECO:0000256" key="4">
    <source>
        <dbReference type="ARBA" id="ARBA00023136"/>
    </source>
</evidence>
<proteinExistence type="predicted"/>
<dbReference type="OrthoDB" id="3870840at2"/>
<dbReference type="InterPro" id="IPR006977">
    <property type="entry name" value="Yip1_dom"/>
</dbReference>
<keyword evidence="3 6" id="KW-1133">Transmembrane helix</keyword>
<feature type="region of interest" description="Disordered" evidence="5">
    <location>
        <begin position="1"/>
        <end position="231"/>
    </location>
</feature>
<keyword evidence="4 6" id="KW-0472">Membrane</keyword>
<evidence type="ECO:0000313" key="9">
    <source>
        <dbReference type="Proteomes" id="UP000327000"/>
    </source>
</evidence>
<evidence type="ECO:0000256" key="6">
    <source>
        <dbReference type="SAM" id="Phobius"/>
    </source>
</evidence>
<comment type="caution">
    <text evidence="8">The sequence shown here is derived from an EMBL/GenBank/DDBJ whole genome shotgun (WGS) entry which is preliminary data.</text>
</comment>
<feature type="transmembrane region" description="Helical" evidence="6">
    <location>
        <begin position="259"/>
        <end position="278"/>
    </location>
</feature>
<evidence type="ECO:0000256" key="3">
    <source>
        <dbReference type="ARBA" id="ARBA00022989"/>
    </source>
</evidence>
<organism evidence="8 9">
    <name type="scientific">Streptomyces mobaraensis</name>
    <name type="common">Streptoverticillium mobaraense</name>
    <dbReference type="NCBI Taxonomy" id="35621"/>
    <lineage>
        <taxon>Bacteria</taxon>
        <taxon>Bacillati</taxon>
        <taxon>Actinomycetota</taxon>
        <taxon>Actinomycetes</taxon>
        <taxon>Kitasatosporales</taxon>
        <taxon>Streptomycetaceae</taxon>
        <taxon>Streptomyces</taxon>
    </lineage>
</organism>
<feature type="transmembrane region" description="Helical" evidence="6">
    <location>
        <begin position="359"/>
        <end position="379"/>
    </location>
</feature>
<feature type="compositionally biased region" description="Gly residues" evidence="5">
    <location>
        <begin position="60"/>
        <end position="100"/>
    </location>
</feature>
<reference evidence="8 9" key="1">
    <citation type="journal article" date="2019" name="Microb. Cell Fact.">
        <title>Exploring novel herbicidin analogues by transcriptional regulator overexpression and MS/MS molecular networking.</title>
        <authorList>
            <person name="Shi Y."/>
            <person name="Gu R."/>
            <person name="Li Y."/>
            <person name="Wang X."/>
            <person name="Ren W."/>
            <person name="Li X."/>
            <person name="Wang L."/>
            <person name="Xie Y."/>
            <person name="Hong B."/>
        </authorList>
    </citation>
    <scope>NUCLEOTIDE SEQUENCE [LARGE SCALE GENOMIC DNA]</scope>
    <source>
        <strain evidence="8 9">US-43</strain>
    </source>
</reference>
<feature type="transmembrane region" description="Helical" evidence="6">
    <location>
        <begin position="298"/>
        <end position="319"/>
    </location>
</feature>